<dbReference type="PROSITE" id="PS51257">
    <property type="entry name" value="PROKAR_LIPOPROTEIN"/>
    <property type="match status" value="1"/>
</dbReference>
<evidence type="ECO:0000313" key="2">
    <source>
        <dbReference type="EMBL" id="CAA6824834.1"/>
    </source>
</evidence>
<protein>
    <submittedName>
        <fullName evidence="2">Lipoprotein</fullName>
    </submittedName>
</protein>
<reference evidence="2" key="1">
    <citation type="submission" date="2020-01" db="EMBL/GenBank/DDBJ databases">
        <authorList>
            <person name="Meier V. D."/>
            <person name="Meier V D."/>
        </authorList>
    </citation>
    <scope>NUCLEOTIDE SEQUENCE</scope>
    <source>
        <strain evidence="2">HLG_WM_MAG_07</strain>
    </source>
</reference>
<dbReference type="Gene3D" id="2.40.50.870">
    <property type="entry name" value="Protein of unknown function (DUF3299)"/>
    <property type="match status" value="1"/>
</dbReference>
<proteinExistence type="predicted"/>
<name>A0A6S6TZF6_9GAMM</name>
<feature type="chain" id="PRO_5028057747" evidence="1">
    <location>
        <begin position="28"/>
        <end position="231"/>
    </location>
</feature>
<keyword evidence="2" id="KW-0449">Lipoprotein</keyword>
<accession>A0A6S6TZF6</accession>
<feature type="signal peptide" evidence="1">
    <location>
        <begin position="1"/>
        <end position="27"/>
    </location>
</feature>
<dbReference type="EMBL" id="CACVAY010000122">
    <property type="protein sequence ID" value="CAA6824834.1"/>
    <property type="molecule type" value="Genomic_DNA"/>
</dbReference>
<gene>
    <name evidence="2" type="ORF">HELGO_WM23126</name>
</gene>
<organism evidence="2">
    <name type="scientific">uncultured Thiotrichaceae bacterium</name>
    <dbReference type="NCBI Taxonomy" id="298394"/>
    <lineage>
        <taxon>Bacteria</taxon>
        <taxon>Pseudomonadati</taxon>
        <taxon>Pseudomonadota</taxon>
        <taxon>Gammaproteobacteria</taxon>
        <taxon>Thiotrichales</taxon>
        <taxon>Thiotrichaceae</taxon>
        <taxon>environmental samples</taxon>
    </lineage>
</organism>
<evidence type="ECO:0000256" key="1">
    <source>
        <dbReference type="SAM" id="SignalP"/>
    </source>
</evidence>
<dbReference type="AlphaFoldDB" id="A0A6S6TZF6"/>
<dbReference type="InterPro" id="IPR021727">
    <property type="entry name" value="DUF3299"/>
</dbReference>
<dbReference type="Pfam" id="PF11736">
    <property type="entry name" value="DUF3299"/>
    <property type="match status" value="1"/>
</dbReference>
<sequence>MILTKNNLTLIKLISVLLLSVLISACGQDEATTSADLEASNPNAPAIGTDIKDVVKNTSDEKTSGGIKKIMWDDLIPKGFEADRIIDKYREKLDSIEDGTPEEQALLDKIMIEFNNAPSNEELDGIKVKIPGFISPLSEVNGMVNEFLLVPYFGSCIHSPPPPVNQTVLVEMQRDKSIPIEDIYEPVWVIGEVQVKQQDTDLAKAGYFIQNAKLEAYKNEKETRTVPNLTE</sequence>
<keyword evidence="1" id="KW-0732">Signal</keyword>